<dbReference type="InterPro" id="IPR000515">
    <property type="entry name" value="MetI-like"/>
</dbReference>
<feature type="transmembrane region" description="Helical" evidence="7">
    <location>
        <begin position="55"/>
        <end position="77"/>
    </location>
</feature>
<keyword evidence="5 7" id="KW-1133">Transmembrane helix</keyword>
<feature type="transmembrane region" description="Helical" evidence="7">
    <location>
        <begin position="159"/>
        <end position="179"/>
    </location>
</feature>
<dbReference type="Pfam" id="PF00528">
    <property type="entry name" value="BPD_transp_1"/>
    <property type="match status" value="1"/>
</dbReference>
<name>A0A1T4Z5L2_9ACTN</name>
<evidence type="ECO:0000256" key="7">
    <source>
        <dbReference type="RuleBase" id="RU363032"/>
    </source>
</evidence>
<comment type="similarity">
    <text evidence="7">Belongs to the binding-protein-dependent transport system permease family.</text>
</comment>
<dbReference type="GO" id="GO:0005886">
    <property type="term" value="C:plasma membrane"/>
    <property type="evidence" value="ECO:0007669"/>
    <property type="project" value="UniProtKB-SubCell"/>
</dbReference>
<dbReference type="GO" id="GO:0055085">
    <property type="term" value="P:transmembrane transport"/>
    <property type="evidence" value="ECO:0007669"/>
    <property type="project" value="InterPro"/>
</dbReference>
<accession>A0A1T4Z5L2</accession>
<dbReference type="EMBL" id="LT796768">
    <property type="protein sequence ID" value="SKB09304.1"/>
    <property type="molecule type" value="Genomic_DNA"/>
</dbReference>
<dbReference type="RefSeq" id="WP_078700552.1">
    <property type="nucleotide sequence ID" value="NZ_LT796768.1"/>
</dbReference>
<evidence type="ECO:0000313" key="10">
    <source>
        <dbReference type="Proteomes" id="UP000191040"/>
    </source>
</evidence>
<dbReference type="STRING" id="1736691.SAMN06295964_2603"/>
<evidence type="ECO:0000256" key="3">
    <source>
        <dbReference type="ARBA" id="ARBA00022475"/>
    </source>
</evidence>
<evidence type="ECO:0000256" key="1">
    <source>
        <dbReference type="ARBA" id="ARBA00004651"/>
    </source>
</evidence>
<evidence type="ECO:0000256" key="2">
    <source>
        <dbReference type="ARBA" id="ARBA00022448"/>
    </source>
</evidence>
<dbReference type="InterPro" id="IPR035906">
    <property type="entry name" value="MetI-like_sf"/>
</dbReference>
<dbReference type="SUPFAM" id="SSF161098">
    <property type="entry name" value="MetI-like"/>
    <property type="match status" value="1"/>
</dbReference>
<evidence type="ECO:0000256" key="4">
    <source>
        <dbReference type="ARBA" id="ARBA00022692"/>
    </source>
</evidence>
<comment type="subcellular location">
    <subcellularLocation>
        <location evidence="1 7">Cell membrane</location>
        <topology evidence="1 7">Multi-pass membrane protein</topology>
    </subcellularLocation>
</comment>
<proteinExistence type="inferred from homology"/>
<feature type="transmembrane region" description="Helical" evidence="7">
    <location>
        <begin position="122"/>
        <end position="147"/>
    </location>
</feature>
<dbReference type="Pfam" id="PF12911">
    <property type="entry name" value="OppC_N"/>
    <property type="match status" value="1"/>
</dbReference>
<dbReference type="CDD" id="cd06261">
    <property type="entry name" value="TM_PBP2"/>
    <property type="match status" value="1"/>
</dbReference>
<dbReference type="OrthoDB" id="8906042at2"/>
<feature type="domain" description="ABC transmembrane type-1" evidence="8">
    <location>
        <begin position="117"/>
        <end position="317"/>
    </location>
</feature>
<feature type="transmembrane region" description="Helical" evidence="7">
    <location>
        <begin position="239"/>
        <end position="261"/>
    </location>
</feature>
<keyword evidence="10" id="KW-1185">Reference proteome</keyword>
<keyword evidence="4 7" id="KW-0812">Transmembrane</keyword>
<dbReference type="PROSITE" id="PS50928">
    <property type="entry name" value="ABC_TM1"/>
    <property type="match status" value="1"/>
</dbReference>
<dbReference type="PANTHER" id="PTHR43386">
    <property type="entry name" value="OLIGOPEPTIDE TRANSPORT SYSTEM PERMEASE PROTEIN APPC"/>
    <property type="match status" value="1"/>
</dbReference>
<evidence type="ECO:0000259" key="8">
    <source>
        <dbReference type="PROSITE" id="PS50928"/>
    </source>
</evidence>
<evidence type="ECO:0000256" key="6">
    <source>
        <dbReference type="ARBA" id="ARBA00023136"/>
    </source>
</evidence>
<sequence>MPEFPIDLPPKSLPGQERFVAPVEVTPLADTGSFDDSRSPESQWKQAWKRLRKNWIFWVSVVILFFVVIVVLFPQLFTDIDPTRADLSRSLEGPSEGHIAGFDKQGYDVFARTIYGARASVLVGFLCTLVVTIPGVIFGAMAGFYGGLSDTFISRVADIFFAIPLLLGALVGLSIINNLWPDRGYWGFILTVVFALAAFGWPQVLRISRGAVLEVKSLEFVDAARAIGKTRRANLWGHVVPNSLAPVIVLATVSLGVYIVAEATLSFLGLGLPTSIVSWGNDISAAQNQVRSGERLGVMFWPASALALTSLGFILLGDAVSDALDPKSRNRE</sequence>
<keyword evidence="2 7" id="KW-0813">Transport</keyword>
<dbReference type="Proteomes" id="UP000191040">
    <property type="component" value="Chromosome I"/>
</dbReference>
<feature type="transmembrane region" description="Helical" evidence="7">
    <location>
        <begin position="299"/>
        <end position="321"/>
    </location>
</feature>
<organism evidence="9 10">
    <name type="scientific">Aeromicrobium choanae</name>
    <dbReference type="NCBI Taxonomy" id="1736691"/>
    <lineage>
        <taxon>Bacteria</taxon>
        <taxon>Bacillati</taxon>
        <taxon>Actinomycetota</taxon>
        <taxon>Actinomycetes</taxon>
        <taxon>Propionibacteriales</taxon>
        <taxon>Nocardioidaceae</taxon>
        <taxon>Aeromicrobium</taxon>
    </lineage>
</organism>
<gene>
    <name evidence="9" type="ORF">SAMN06295964_2603</name>
</gene>
<evidence type="ECO:0000313" key="9">
    <source>
        <dbReference type="EMBL" id="SKB09304.1"/>
    </source>
</evidence>
<dbReference type="InterPro" id="IPR025966">
    <property type="entry name" value="OppC_N"/>
</dbReference>
<dbReference type="PANTHER" id="PTHR43386:SF6">
    <property type="entry name" value="ABC TRANSPORTER PERMEASE PROTEIN"/>
    <property type="match status" value="1"/>
</dbReference>
<feature type="transmembrane region" description="Helical" evidence="7">
    <location>
        <begin position="185"/>
        <end position="201"/>
    </location>
</feature>
<keyword evidence="6 7" id="KW-0472">Membrane</keyword>
<dbReference type="InterPro" id="IPR050366">
    <property type="entry name" value="BP-dependent_transpt_permease"/>
</dbReference>
<keyword evidence="3" id="KW-1003">Cell membrane</keyword>
<protein>
    <submittedName>
        <fullName evidence="9">Oligopeptide transport system permease protein</fullName>
    </submittedName>
</protein>
<evidence type="ECO:0000256" key="5">
    <source>
        <dbReference type="ARBA" id="ARBA00022989"/>
    </source>
</evidence>
<dbReference type="Gene3D" id="1.10.3720.10">
    <property type="entry name" value="MetI-like"/>
    <property type="match status" value="1"/>
</dbReference>
<reference evidence="10" key="1">
    <citation type="submission" date="2017-02" db="EMBL/GenBank/DDBJ databases">
        <authorList>
            <person name="Varghese N."/>
            <person name="Submissions S."/>
        </authorList>
    </citation>
    <scope>NUCLEOTIDE SEQUENCE [LARGE SCALE GENOMIC DNA]</scope>
    <source>
        <strain evidence="10">9H-4</strain>
    </source>
</reference>
<dbReference type="AlphaFoldDB" id="A0A1T4Z5L2"/>